<dbReference type="SFLD" id="SFLDG01067">
    <property type="entry name" value="SPASM/twitch_domain_containing"/>
    <property type="match status" value="1"/>
</dbReference>
<organism evidence="7 8">
    <name type="scientific">Desulfurivibrio alkaliphilus (strain DSM 19089 / UNIQEM U267 / AHT2)</name>
    <dbReference type="NCBI Taxonomy" id="589865"/>
    <lineage>
        <taxon>Bacteria</taxon>
        <taxon>Pseudomonadati</taxon>
        <taxon>Thermodesulfobacteriota</taxon>
        <taxon>Desulfobulbia</taxon>
        <taxon>Desulfobulbales</taxon>
        <taxon>Desulfobulbaceae</taxon>
        <taxon>Desulfurivibrio</taxon>
    </lineage>
</organism>
<dbReference type="SUPFAM" id="SSF102114">
    <property type="entry name" value="Radical SAM enzymes"/>
    <property type="match status" value="1"/>
</dbReference>
<dbReference type="Gene3D" id="3.20.20.70">
    <property type="entry name" value="Aldolase class I"/>
    <property type="match status" value="1"/>
</dbReference>
<dbReference type="AlphaFoldDB" id="D6Z042"/>
<evidence type="ECO:0000256" key="3">
    <source>
        <dbReference type="ARBA" id="ARBA00022723"/>
    </source>
</evidence>
<dbReference type="GO" id="GO:0051536">
    <property type="term" value="F:iron-sulfur cluster binding"/>
    <property type="evidence" value="ECO:0007669"/>
    <property type="project" value="UniProtKB-KW"/>
</dbReference>
<dbReference type="STRING" id="589865.DaAHT2_2410"/>
<protein>
    <submittedName>
        <fullName evidence="7">Radical SAM domain protein</fullName>
    </submittedName>
</protein>
<dbReference type="PANTHER" id="PTHR11228">
    <property type="entry name" value="RADICAL SAM DOMAIN PROTEIN"/>
    <property type="match status" value="1"/>
</dbReference>
<keyword evidence="5" id="KW-0411">Iron-sulfur</keyword>
<gene>
    <name evidence="7" type="ordered locus">DaAHT2_2410</name>
</gene>
<dbReference type="InParanoid" id="D6Z042"/>
<dbReference type="SFLD" id="SFLDS00029">
    <property type="entry name" value="Radical_SAM"/>
    <property type="match status" value="1"/>
</dbReference>
<dbReference type="RefSeq" id="WP_013164587.1">
    <property type="nucleotide sequence ID" value="NC_014216.1"/>
</dbReference>
<evidence type="ECO:0000259" key="6">
    <source>
        <dbReference type="Pfam" id="PF13186"/>
    </source>
</evidence>
<dbReference type="InterPro" id="IPR007197">
    <property type="entry name" value="rSAM"/>
</dbReference>
<reference evidence="8" key="1">
    <citation type="submission" date="2010-02" db="EMBL/GenBank/DDBJ databases">
        <title>Complete sequence of Desulfurivibrio alkaliphilus AHT2.</title>
        <authorList>
            <consortium name="US DOE Joint Genome Institute"/>
            <person name="Pitluck S."/>
            <person name="Chertkov O."/>
            <person name="Detter J.C."/>
            <person name="Han C."/>
            <person name="Tapia R."/>
            <person name="Larimer F."/>
            <person name="Land M."/>
            <person name="Hauser L."/>
            <person name="Kyrpides N."/>
            <person name="Mikhailova N."/>
            <person name="Sorokin D.Y."/>
            <person name="Muyzer G."/>
            <person name="Woyke T."/>
        </authorList>
    </citation>
    <scope>NUCLEOTIDE SEQUENCE [LARGE SCALE GENOMIC DNA]</scope>
    <source>
        <strain evidence="8">DSM 19089 / UNIQEM U267 / AHT2</strain>
    </source>
</reference>
<dbReference type="PANTHER" id="PTHR11228:SF7">
    <property type="entry name" value="PQQA PEPTIDE CYCLASE"/>
    <property type="match status" value="1"/>
</dbReference>
<evidence type="ECO:0000256" key="1">
    <source>
        <dbReference type="ARBA" id="ARBA00001966"/>
    </source>
</evidence>
<feature type="domain" description="4Fe4S-binding SPASM" evidence="6">
    <location>
        <begin position="287"/>
        <end position="347"/>
    </location>
</feature>
<keyword evidence="3" id="KW-0479">Metal-binding</keyword>
<keyword evidence="8" id="KW-1185">Reference proteome</keyword>
<dbReference type="EMBL" id="CP001940">
    <property type="protein sequence ID" value="ADH87075.1"/>
    <property type="molecule type" value="Genomic_DNA"/>
</dbReference>
<dbReference type="KEGG" id="dak:DaAHT2_2410"/>
<evidence type="ECO:0000256" key="5">
    <source>
        <dbReference type="ARBA" id="ARBA00023014"/>
    </source>
</evidence>
<sequence length="375" mass="41487">MAAEAGSRGGHRRYSPFRHLGSVLYKKDPLHLTIFLTRRCNQRCSFCFYLAADTSPAAAKAMELSLPELEQIAASSPPLLWLAFSGGEIFLRDDLAAITASFYRHTRPAIILLPSNGLDTPRITAAVSDILRRCPRSTVVVKLSLDGPPAVHDALRGVPGSHAACLRTAAELGKLQGQWPNFELGINSVFCPATQESMRETVDFVAGLPHINTHTISLARGDLADKSQLAADLEKYHQACEYLAQKLKKRQAATYRFGGARLKAAQDILQRRYILATARQGQAQLPCYAGRLNLVIADDGTVYPCEDFRSAMAMGNIRDFDGKLKNLLASPRAREVVAAIRRHGCFCTHECYMMTNILFNPVTWPSLLKEYLQLR</sequence>
<evidence type="ECO:0000256" key="2">
    <source>
        <dbReference type="ARBA" id="ARBA00022691"/>
    </source>
</evidence>
<evidence type="ECO:0000313" key="8">
    <source>
        <dbReference type="Proteomes" id="UP000001508"/>
    </source>
</evidence>
<dbReference type="InterPro" id="IPR050377">
    <property type="entry name" value="Radical_SAM_PqqE_MftC-like"/>
</dbReference>
<accession>D6Z042</accession>
<keyword evidence="2" id="KW-0949">S-adenosyl-L-methionine</keyword>
<dbReference type="Proteomes" id="UP000001508">
    <property type="component" value="Chromosome"/>
</dbReference>
<comment type="cofactor">
    <cofactor evidence="1">
        <name>[4Fe-4S] cluster</name>
        <dbReference type="ChEBI" id="CHEBI:49883"/>
    </cofactor>
</comment>
<dbReference type="GO" id="GO:0003824">
    <property type="term" value="F:catalytic activity"/>
    <property type="evidence" value="ECO:0007669"/>
    <property type="project" value="InterPro"/>
</dbReference>
<name>D6Z042_DESAT</name>
<dbReference type="Pfam" id="PF13186">
    <property type="entry name" value="SPASM"/>
    <property type="match status" value="1"/>
</dbReference>
<dbReference type="HOGENOM" id="CLU_009273_4_5_7"/>
<dbReference type="InterPro" id="IPR023885">
    <property type="entry name" value="4Fe4S-binding_SPASM_dom"/>
</dbReference>
<dbReference type="CDD" id="cd01335">
    <property type="entry name" value="Radical_SAM"/>
    <property type="match status" value="1"/>
</dbReference>
<dbReference type="eggNOG" id="COG0535">
    <property type="taxonomic scope" value="Bacteria"/>
</dbReference>
<dbReference type="OrthoDB" id="9782387at2"/>
<proteinExistence type="predicted"/>
<evidence type="ECO:0000313" key="7">
    <source>
        <dbReference type="EMBL" id="ADH87075.1"/>
    </source>
</evidence>
<dbReference type="CDD" id="cd21109">
    <property type="entry name" value="SPASM"/>
    <property type="match status" value="1"/>
</dbReference>
<dbReference type="InterPro" id="IPR058240">
    <property type="entry name" value="rSAM_sf"/>
</dbReference>
<evidence type="ECO:0000256" key="4">
    <source>
        <dbReference type="ARBA" id="ARBA00023004"/>
    </source>
</evidence>
<dbReference type="GO" id="GO:0046872">
    <property type="term" value="F:metal ion binding"/>
    <property type="evidence" value="ECO:0007669"/>
    <property type="project" value="UniProtKB-KW"/>
</dbReference>
<keyword evidence="4" id="KW-0408">Iron</keyword>
<dbReference type="InterPro" id="IPR013785">
    <property type="entry name" value="Aldolase_TIM"/>
</dbReference>